<feature type="compositionally biased region" description="Acidic residues" evidence="1">
    <location>
        <begin position="102"/>
        <end position="112"/>
    </location>
</feature>
<dbReference type="InParanoid" id="M1DFF8"/>
<dbReference type="Gramene" id="PGSC0003DMT400088201">
    <property type="protein sequence ID" value="PGSC0003DMT400088201"/>
    <property type="gene ID" value="PGSC0003DMG400037772"/>
</dbReference>
<evidence type="ECO:0000256" key="2">
    <source>
        <dbReference type="SAM" id="SignalP"/>
    </source>
</evidence>
<reference evidence="4" key="1">
    <citation type="journal article" date="2011" name="Nature">
        <title>Genome sequence and analysis of the tuber crop potato.</title>
        <authorList>
            <consortium name="The Potato Genome Sequencing Consortium"/>
        </authorList>
    </citation>
    <scope>NUCLEOTIDE SEQUENCE [LARGE SCALE GENOMIC DNA]</scope>
    <source>
        <strain evidence="4">cv. DM1-3 516 R44</strain>
    </source>
</reference>
<protein>
    <submittedName>
        <fullName evidence="3">Polyprotein protein</fullName>
    </submittedName>
</protein>
<keyword evidence="4" id="KW-1185">Reference proteome</keyword>
<dbReference type="PaxDb" id="4113-PGSC0003DMT400088201"/>
<dbReference type="Proteomes" id="UP000011115">
    <property type="component" value="Unassembled WGS sequence"/>
</dbReference>
<dbReference type="HOGENOM" id="CLU_1809618_0_0_1"/>
<proteinExistence type="predicted"/>
<evidence type="ECO:0000313" key="4">
    <source>
        <dbReference type="Proteomes" id="UP000011115"/>
    </source>
</evidence>
<feature type="region of interest" description="Disordered" evidence="1">
    <location>
        <begin position="85"/>
        <end position="115"/>
    </location>
</feature>
<feature type="chain" id="PRO_5004013448" evidence="2">
    <location>
        <begin position="25"/>
        <end position="143"/>
    </location>
</feature>
<name>M1DFF8_SOLTU</name>
<feature type="signal peptide" evidence="2">
    <location>
        <begin position="1"/>
        <end position="24"/>
    </location>
</feature>
<evidence type="ECO:0000256" key="1">
    <source>
        <dbReference type="SAM" id="MobiDB-lite"/>
    </source>
</evidence>
<dbReference type="AlphaFoldDB" id="M1DFF8"/>
<keyword evidence="2" id="KW-0732">Signal</keyword>
<sequence>MTTGRGKARGVALAWWEMLQIVGATVPKFMGTTTSRGALDACQSRQGELSEVMAFKEDVADMSKDVDYLKSTDFNSLIGKADDLDAPEIPINTGDVQRDATTDEESEAETNEEQMTVHDDEMIEIQKESIFRNLPDLVETIMQ</sequence>
<reference evidence="3" key="2">
    <citation type="submission" date="2015-06" db="UniProtKB">
        <authorList>
            <consortium name="EnsemblPlants"/>
        </authorList>
    </citation>
    <scope>IDENTIFICATION</scope>
    <source>
        <strain evidence="3">DM1-3 516 R44</strain>
    </source>
</reference>
<dbReference type="EnsemblPlants" id="PGSC0003DMT400088201">
    <property type="protein sequence ID" value="PGSC0003DMT400088201"/>
    <property type="gene ID" value="PGSC0003DMG400037772"/>
</dbReference>
<accession>M1DFF8</accession>
<organism evidence="3 4">
    <name type="scientific">Solanum tuberosum</name>
    <name type="common">Potato</name>
    <dbReference type="NCBI Taxonomy" id="4113"/>
    <lineage>
        <taxon>Eukaryota</taxon>
        <taxon>Viridiplantae</taxon>
        <taxon>Streptophyta</taxon>
        <taxon>Embryophyta</taxon>
        <taxon>Tracheophyta</taxon>
        <taxon>Spermatophyta</taxon>
        <taxon>Magnoliopsida</taxon>
        <taxon>eudicotyledons</taxon>
        <taxon>Gunneridae</taxon>
        <taxon>Pentapetalae</taxon>
        <taxon>asterids</taxon>
        <taxon>lamiids</taxon>
        <taxon>Solanales</taxon>
        <taxon>Solanaceae</taxon>
        <taxon>Solanoideae</taxon>
        <taxon>Solaneae</taxon>
        <taxon>Solanum</taxon>
    </lineage>
</organism>
<evidence type="ECO:0000313" key="3">
    <source>
        <dbReference type="EnsemblPlants" id="PGSC0003DMT400088201"/>
    </source>
</evidence>